<keyword evidence="1" id="KW-0732">Signal</keyword>
<dbReference type="InterPro" id="IPR013783">
    <property type="entry name" value="Ig-like_fold"/>
</dbReference>
<organism evidence="3 4">
    <name type="scientific">candidate division WOR-3 bacterium JGI_Cruoil_03_44_89</name>
    <dbReference type="NCBI Taxonomy" id="1973748"/>
    <lineage>
        <taxon>Bacteria</taxon>
        <taxon>Bacteria division WOR-3</taxon>
    </lineage>
</organism>
<evidence type="ECO:0000313" key="4">
    <source>
        <dbReference type="Proteomes" id="UP000215215"/>
    </source>
</evidence>
<evidence type="ECO:0000256" key="1">
    <source>
        <dbReference type="ARBA" id="ARBA00022729"/>
    </source>
</evidence>
<evidence type="ECO:0000259" key="2">
    <source>
        <dbReference type="Pfam" id="PF01364"/>
    </source>
</evidence>
<dbReference type="Gene3D" id="2.60.40.10">
    <property type="entry name" value="Immunoglobulins"/>
    <property type="match status" value="1"/>
</dbReference>
<proteinExistence type="predicted"/>
<dbReference type="SUPFAM" id="SSF52129">
    <property type="entry name" value="Caspase-like"/>
    <property type="match status" value="1"/>
</dbReference>
<dbReference type="AlphaFoldDB" id="A0A235BTQ8"/>
<name>A0A235BTQ8_UNCW3</name>
<comment type="caution">
    <text evidence="3">The sequence shown here is derived from an EMBL/GenBank/DDBJ whole genome shotgun (WGS) entry which is preliminary data.</text>
</comment>
<dbReference type="NCBIfam" id="TIGR04183">
    <property type="entry name" value="Por_Secre_tail"/>
    <property type="match status" value="1"/>
</dbReference>
<dbReference type="InterPro" id="IPR001769">
    <property type="entry name" value="Gingipain"/>
</dbReference>
<accession>A0A235BTQ8</accession>
<dbReference type="InterPro" id="IPR029031">
    <property type="entry name" value="Gingipain_N_sf"/>
</dbReference>
<protein>
    <recommendedName>
        <fullName evidence="2">Gingipain domain-containing protein</fullName>
    </recommendedName>
</protein>
<feature type="domain" description="Gingipain" evidence="2">
    <location>
        <begin position="135"/>
        <end position="472"/>
    </location>
</feature>
<dbReference type="Gene3D" id="3.40.50.1460">
    <property type="match status" value="1"/>
</dbReference>
<dbReference type="InterPro" id="IPR029030">
    <property type="entry name" value="Caspase-like_dom_sf"/>
</dbReference>
<dbReference type="Gene3D" id="3.40.50.10390">
    <property type="entry name" value="Gingipain r, domain 1"/>
    <property type="match status" value="1"/>
</dbReference>
<dbReference type="GO" id="GO:0006508">
    <property type="term" value="P:proteolysis"/>
    <property type="evidence" value="ECO:0007669"/>
    <property type="project" value="InterPro"/>
</dbReference>
<evidence type="ECO:0000313" key="3">
    <source>
        <dbReference type="EMBL" id="OYD15419.1"/>
    </source>
</evidence>
<dbReference type="GO" id="GO:0008234">
    <property type="term" value="F:cysteine-type peptidase activity"/>
    <property type="evidence" value="ECO:0007669"/>
    <property type="project" value="InterPro"/>
</dbReference>
<sequence>MIFLLVLISLQPSMKVVERRGDVMVLRVTVPEDGNRTVGGLVAYSHHIPTIRIINSDPELACEKGNMVELGSPAKLRDYCVLPFSVRGGKDINSVDLEIDAVSVGGGSSSYAFEPLYRSLIVNYEPSQTTTPGVYLIITPDGFLDGIELLANWKRKKGWDVRVATLSETGSDASSIRNYISNLYETVDLEYVLLVGDAGDAPTPVPAFTNILNCPVTDHPYSTISGDDFLPDIIVGRLPVSNEGELATVVAKLLKYDMSPYMDDTLWYRRALMVGANYPDYITTALPTKRCVRDRLLAYGFQTVDTVFYPPVNDGVEMITTSVNLGVLFVNYRAGRASTFAWNKPKFCVDGIYGLSNDWKLPLVVSLVCYTGSFDAPECFGEAWLRAGTPYQPKGGIAFIGPGSASTSTRWNNCLDYGIYWAILEEDIPTVGQVLIRGKMELLCNFPLEQFGSSGVEKYFNDYNLLGDPEMTVWRDVPKRMLATHPDTLPVGSSLLTVGVENVSHEPVENALVSAFKEGELRTYGFTSGDGICMLNVEPRTSGSLYLTVTKRRMLPYLDSISVELNDVYVGYSSHTIGGDGIMTSGETTSVNVSLKNYGSQTATDVSAVLGADEYITVIDSMFEFGSIGAGEEKEGTYSFAVSPGCRNGHAVQFRIRSSSGSYVWNSGFMDSVSSSVFSLDTVAVAGDGIIDPGEEEDIHITIRNSGSSGAYDINGILRNLTSTASVTDSAYYFGELMPESTSTGFFSVRIYSDVAVGKRVPFNLFLTTADGFMDTVFFCITAGEPDTTAPLGPDAYGYYAYDDADVDFDARPTYNWVEIDTGFGGGGTCLPLRDDEVKTVSLPFTFRFYGEEYTQISVCANGFLSMGVDICNDMYNWHIPSSMGPPSLVAPFWDDFDPTSSDSSGDVFYFYDESGHRFIVEWSRVQHILGFIHEIPSELLTFEAVLMHPGYYPTPTGDGEIIFQYHTVKNDDSWHNYATVGIEDHNHQCGVEYTFANSYPPEASPMRDGRAIKFTTQPPDTFLGTGERYEGMPTLLISPNPTFGALVIKLKGIDAELSNARLVVYDLAGRYVCEIPVKLPNTRIFWDGTDTTDRKLSQGLYFLKLSCGNVDITRKFVILR</sequence>
<dbReference type="EMBL" id="NOZQ01000123">
    <property type="protein sequence ID" value="OYD15419.1"/>
    <property type="molecule type" value="Genomic_DNA"/>
</dbReference>
<dbReference type="Pfam" id="PF01364">
    <property type="entry name" value="Peptidase_C25"/>
    <property type="match status" value="1"/>
</dbReference>
<gene>
    <name evidence="3" type="ORF">CH333_05845</name>
</gene>
<dbReference type="Gene3D" id="2.60.40.4070">
    <property type="match status" value="1"/>
</dbReference>
<dbReference type="InterPro" id="IPR026444">
    <property type="entry name" value="Secre_tail"/>
</dbReference>
<dbReference type="Proteomes" id="UP000215215">
    <property type="component" value="Unassembled WGS sequence"/>
</dbReference>
<reference evidence="3 4" key="1">
    <citation type="submission" date="2017-07" db="EMBL/GenBank/DDBJ databases">
        <title>Recovery of genomes from metagenomes via a dereplication, aggregation, and scoring strategy.</title>
        <authorList>
            <person name="Sieber C.M."/>
            <person name="Probst A.J."/>
            <person name="Sharrar A."/>
            <person name="Thomas B.C."/>
            <person name="Hess M."/>
            <person name="Tringe S.G."/>
            <person name="Banfield J.F."/>
        </authorList>
    </citation>
    <scope>NUCLEOTIDE SEQUENCE [LARGE SCALE GENOMIC DNA]</scope>
    <source>
        <strain evidence="3">JGI_Cruoil_03_44_89</strain>
    </source>
</reference>